<dbReference type="RefSeq" id="WP_125478590.1">
    <property type="nucleotide sequence ID" value="NZ_RSFW01000006.1"/>
</dbReference>
<gene>
    <name evidence="1" type="ORF">EJA10_03370</name>
</gene>
<name>A0A3R9FKN4_9BACI</name>
<dbReference type="AlphaFoldDB" id="A0A3R9FKN4"/>
<evidence type="ECO:0000313" key="1">
    <source>
        <dbReference type="EMBL" id="RSD28628.1"/>
    </source>
</evidence>
<dbReference type="Proteomes" id="UP000279911">
    <property type="component" value="Unassembled WGS sequence"/>
</dbReference>
<organism evidence="1 2">
    <name type="scientific">Mesobacillus subterraneus</name>
    <dbReference type="NCBI Taxonomy" id="285983"/>
    <lineage>
        <taxon>Bacteria</taxon>
        <taxon>Bacillati</taxon>
        <taxon>Bacillota</taxon>
        <taxon>Bacilli</taxon>
        <taxon>Bacillales</taxon>
        <taxon>Bacillaceae</taxon>
        <taxon>Mesobacillus</taxon>
    </lineage>
</organism>
<reference evidence="2" key="1">
    <citation type="submission" date="2018-12" db="EMBL/GenBank/DDBJ databases">
        <title>Bacillus chawlae sp. nov., Bacillus glennii sp. nov., and Bacillus saganii sp. nov. Isolated from the Vehicle Assembly Building at Kennedy Space Center where the Viking Spacecraft were Assembled.</title>
        <authorList>
            <person name="Seuylemezian A."/>
            <person name="Vaishampayan P."/>
        </authorList>
    </citation>
    <scope>NUCLEOTIDE SEQUENCE [LARGE SCALE GENOMIC DNA]</scope>
    <source>
        <strain evidence="2">DSM 13966</strain>
    </source>
</reference>
<dbReference type="EMBL" id="RSFW01000006">
    <property type="protein sequence ID" value="RSD28628.1"/>
    <property type="molecule type" value="Genomic_DNA"/>
</dbReference>
<protein>
    <submittedName>
        <fullName evidence="1">Uncharacterized protein</fullName>
    </submittedName>
</protein>
<evidence type="ECO:0000313" key="2">
    <source>
        <dbReference type="Proteomes" id="UP000279911"/>
    </source>
</evidence>
<accession>A0A3R9FKN4</accession>
<sequence length="59" mass="6796">MSVKYALYCKGITPFDADLPYIEYVLKTIQHAQRALAPEYELYKEVPFVVVDKGVLKDD</sequence>
<comment type="caution">
    <text evidence="1">The sequence shown here is derived from an EMBL/GenBank/DDBJ whole genome shotgun (WGS) entry which is preliminary data.</text>
</comment>
<proteinExistence type="predicted"/>